<evidence type="ECO:0000313" key="1">
    <source>
        <dbReference type="EMBL" id="KAF5894250.1"/>
    </source>
</evidence>
<keyword evidence="2" id="KW-1185">Reference proteome</keyword>
<accession>A0A8J4TF98</accession>
<sequence length="107" mass="11853">KYLESITSVGPRPVGSAENEIMTVNFLLEQLEWVRNESVDGPKNITVEARKHNGSRGFNYYDQIINIVVRLEPRGGAQHWLTAILTVCPAVQVNTTVMFHSSIGGVS</sequence>
<dbReference type="OrthoDB" id="76293at2759"/>
<dbReference type="Proteomes" id="UP000727407">
    <property type="component" value="Unassembled WGS sequence"/>
</dbReference>
<gene>
    <name evidence="1" type="primary">ermp1</name>
    <name evidence="1" type="ORF">DAT39_016057</name>
</gene>
<organism evidence="1 2">
    <name type="scientific">Clarias magur</name>
    <name type="common">Asian catfish</name>
    <name type="synonym">Macropteronotus magur</name>
    <dbReference type="NCBI Taxonomy" id="1594786"/>
    <lineage>
        <taxon>Eukaryota</taxon>
        <taxon>Metazoa</taxon>
        <taxon>Chordata</taxon>
        <taxon>Craniata</taxon>
        <taxon>Vertebrata</taxon>
        <taxon>Euteleostomi</taxon>
        <taxon>Actinopterygii</taxon>
        <taxon>Neopterygii</taxon>
        <taxon>Teleostei</taxon>
        <taxon>Ostariophysi</taxon>
        <taxon>Siluriformes</taxon>
        <taxon>Clariidae</taxon>
        <taxon>Clarias</taxon>
    </lineage>
</organism>
<name>A0A8J4TF98_CLAMG</name>
<feature type="non-terminal residue" evidence="1">
    <location>
        <position position="107"/>
    </location>
</feature>
<proteinExistence type="predicted"/>
<protein>
    <submittedName>
        <fullName evidence="1">Endoplasmic reticulum metallopeptidase 1</fullName>
    </submittedName>
</protein>
<comment type="caution">
    <text evidence="1">The sequence shown here is derived from an EMBL/GenBank/DDBJ whole genome shotgun (WGS) entry which is preliminary data.</text>
</comment>
<evidence type="ECO:0000313" key="2">
    <source>
        <dbReference type="Proteomes" id="UP000727407"/>
    </source>
</evidence>
<dbReference type="AlphaFoldDB" id="A0A8J4TF98"/>
<feature type="non-terminal residue" evidence="1">
    <location>
        <position position="1"/>
    </location>
</feature>
<reference evidence="1" key="1">
    <citation type="submission" date="2020-07" db="EMBL/GenBank/DDBJ databases">
        <title>Clarias magur genome sequencing, assembly and annotation.</title>
        <authorList>
            <person name="Kushwaha B."/>
            <person name="Kumar R."/>
            <person name="Das P."/>
            <person name="Joshi C.G."/>
            <person name="Kumar D."/>
            <person name="Nagpure N.S."/>
            <person name="Pandey M."/>
            <person name="Agarwal S."/>
            <person name="Srivastava S."/>
            <person name="Singh M."/>
            <person name="Sahoo L."/>
            <person name="Jayasankar P."/>
            <person name="Meher P.K."/>
            <person name="Koringa P.G."/>
            <person name="Iquebal M.A."/>
            <person name="Das S.P."/>
            <person name="Bit A."/>
            <person name="Patnaik S."/>
            <person name="Patel N."/>
            <person name="Shah T.M."/>
            <person name="Hinsu A."/>
            <person name="Jena J.K."/>
        </authorList>
    </citation>
    <scope>NUCLEOTIDE SEQUENCE</scope>
    <source>
        <strain evidence="1">CIFAMagur01</strain>
        <tissue evidence="1">Testis</tissue>
    </source>
</reference>
<dbReference type="EMBL" id="QNUK01000383">
    <property type="protein sequence ID" value="KAF5894250.1"/>
    <property type="molecule type" value="Genomic_DNA"/>
</dbReference>